<accession>A0A060XP24</accession>
<evidence type="ECO:0000313" key="5">
    <source>
        <dbReference type="EMBL" id="CDQ81211.1"/>
    </source>
</evidence>
<dbReference type="EMBL" id="FR905722">
    <property type="protein sequence ID" value="CDQ81211.1"/>
    <property type="molecule type" value="Genomic_DNA"/>
</dbReference>
<dbReference type="GO" id="GO:0005201">
    <property type="term" value="F:extracellular matrix structural constituent"/>
    <property type="evidence" value="ECO:0007669"/>
    <property type="project" value="InterPro"/>
</dbReference>
<proteinExistence type="predicted"/>
<dbReference type="Gene3D" id="2.60.120.1000">
    <property type="match status" value="1"/>
</dbReference>
<gene>
    <name evidence="5" type="ORF">GSONMT00042490001</name>
</gene>
<protein>
    <recommendedName>
        <fullName evidence="4">Fibrillar collagen NC1 domain-containing protein</fullName>
    </recommendedName>
</protein>
<dbReference type="InterPro" id="IPR000885">
    <property type="entry name" value="Fib_collagen_C"/>
</dbReference>
<name>A0A060XP24_ONCMY</name>
<reference evidence="5" key="2">
    <citation type="submission" date="2014-03" db="EMBL/GenBank/DDBJ databases">
        <authorList>
            <person name="Genoscope - CEA"/>
        </authorList>
    </citation>
    <scope>NUCLEOTIDE SEQUENCE</scope>
</reference>
<dbReference type="PaxDb" id="8022-A0A060XP24"/>
<dbReference type="SMART" id="SM00038">
    <property type="entry name" value="COLFI"/>
    <property type="match status" value="1"/>
</dbReference>
<evidence type="ECO:0000313" key="6">
    <source>
        <dbReference type="Proteomes" id="UP000193380"/>
    </source>
</evidence>
<evidence type="ECO:0000256" key="2">
    <source>
        <dbReference type="ARBA" id="ARBA00022525"/>
    </source>
</evidence>
<reference evidence="5" key="1">
    <citation type="journal article" date="2014" name="Nat. Commun.">
        <title>The rainbow trout genome provides novel insights into evolution after whole-genome duplication in vertebrates.</title>
        <authorList>
            <person name="Berthelot C."/>
            <person name="Brunet F."/>
            <person name="Chalopin D."/>
            <person name="Juanchich A."/>
            <person name="Bernard M."/>
            <person name="Noel B."/>
            <person name="Bento P."/>
            <person name="Da Silva C."/>
            <person name="Labadie K."/>
            <person name="Alberti A."/>
            <person name="Aury J.M."/>
            <person name="Louis A."/>
            <person name="Dehais P."/>
            <person name="Bardou P."/>
            <person name="Montfort J."/>
            <person name="Klopp C."/>
            <person name="Cabau C."/>
            <person name="Gaspin C."/>
            <person name="Thorgaard G.H."/>
            <person name="Boussaha M."/>
            <person name="Quillet E."/>
            <person name="Guyomard R."/>
            <person name="Galiana D."/>
            <person name="Bobe J."/>
            <person name="Volff J.N."/>
            <person name="Genet C."/>
            <person name="Wincker P."/>
            <person name="Jaillon O."/>
            <person name="Roest Crollius H."/>
            <person name="Guiguen Y."/>
        </authorList>
    </citation>
    <scope>NUCLEOTIDE SEQUENCE [LARGE SCALE GENOMIC DNA]</scope>
</reference>
<dbReference type="PROSITE" id="PS51461">
    <property type="entry name" value="NC1_FIB"/>
    <property type="match status" value="1"/>
</dbReference>
<dbReference type="GO" id="GO:0005581">
    <property type="term" value="C:collagen trimer"/>
    <property type="evidence" value="ECO:0007669"/>
    <property type="project" value="UniProtKB-KW"/>
</dbReference>
<comment type="subcellular location">
    <subcellularLocation>
        <location evidence="1">Secreted</location>
    </subcellularLocation>
</comment>
<sequence>MLSNDIPKSYAHWPAFRHCPLSRTPARISCILHPEHCDQQNGSKPPMVDPFELLLNLHYGVPNQMPPLSPLTLTMLPPQLSFGVHKVQMKFLHLLSTEASQDITFHCLSDPPFNPTNTYGADDPGQEYQARPPRFRGWNGQMFEADSLLEPHMLLDECRIQDGSWHQSRFFFHTQDSYELPIIDIQEQPLSQSNDLRHLEVGPVCFL</sequence>
<dbReference type="Proteomes" id="UP000193380">
    <property type="component" value="Unassembled WGS sequence"/>
</dbReference>
<organism evidence="5 6">
    <name type="scientific">Oncorhynchus mykiss</name>
    <name type="common">Rainbow trout</name>
    <name type="synonym">Salmo gairdneri</name>
    <dbReference type="NCBI Taxonomy" id="8022"/>
    <lineage>
        <taxon>Eukaryota</taxon>
        <taxon>Metazoa</taxon>
        <taxon>Chordata</taxon>
        <taxon>Craniata</taxon>
        <taxon>Vertebrata</taxon>
        <taxon>Euteleostomi</taxon>
        <taxon>Actinopterygii</taxon>
        <taxon>Neopterygii</taxon>
        <taxon>Teleostei</taxon>
        <taxon>Protacanthopterygii</taxon>
        <taxon>Salmoniformes</taxon>
        <taxon>Salmonidae</taxon>
        <taxon>Salmoninae</taxon>
        <taxon>Oncorhynchus</taxon>
    </lineage>
</organism>
<feature type="domain" description="Fibrillar collagen NC1" evidence="4">
    <location>
        <begin position="1"/>
        <end position="207"/>
    </location>
</feature>
<dbReference type="AlphaFoldDB" id="A0A060XP24"/>
<keyword evidence="3" id="KW-0176">Collagen</keyword>
<evidence type="ECO:0000256" key="1">
    <source>
        <dbReference type="ARBA" id="ARBA00004613"/>
    </source>
</evidence>
<dbReference type="Pfam" id="PF01410">
    <property type="entry name" value="COLFI"/>
    <property type="match status" value="1"/>
</dbReference>
<dbReference type="GO" id="GO:0005576">
    <property type="term" value="C:extracellular region"/>
    <property type="evidence" value="ECO:0007669"/>
    <property type="project" value="UniProtKB-SubCell"/>
</dbReference>
<evidence type="ECO:0000256" key="3">
    <source>
        <dbReference type="ARBA" id="ARBA00023119"/>
    </source>
</evidence>
<dbReference type="STRING" id="8022.A0A060XP24"/>
<keyword evidence="2" id="KW-0964">Secreted</keyword>
<evidence type="ECO:0000259" key="4">
    <source>
        <dbReference type="PROSITE" id="PS51461"/>
    </source>
</evidence>